<dbReference type="AlphaFoldDB" id="A0A830HTE4"/>
<reference evidence="2" key="1">
    <citation type="submission" date="2020-10" db="EMBL/GenBank/DDBJ databases">
        <title>Unveiling of a novel bifunctional photoreceptor, Dualchrome1, isolated from a cosmopolitan green alga.</title>
        <authorList>
            <person name="Suzuki S."/>
            <person name="Kawachi M."/>
        </authorList>
    </citation>
    <scope>NUCLEOTIDE SEQUENCE</scope>
    <source>
        <strain evidence="2">NIES 2893</strain>
    </source>
</reference>
<organism evidence="2 3">
    <name type="scientific">Pycnococcus provasolii</name>
    <dbReference type="NCBI Taxonomy" id="41880"/>
    <lineage>
        <taxon>Eukaryota</taxon>
        <taxon>Viridiplantae</taxon>
        <taxon>Chlorophyta</taxon>
        <taxon>Pseudoscourfieldiophyceae</taxon>
        <taxon>Pseudoscourfieldiales</taxon>
        <taxon>Pycnococcaceae</taxon>
        <taxon>Pycnococcus</taxon>
    </lineage>
</organism>
<proteinExistence type="predicted"/>
<feature type="transmembrane region" description="Helical" evidence="1">
    <location>
        <begin position="383"/>
        <end position="408"/>
    </location>
</feature>
<gene>
    <name evidence="2" type="ORF">PPROV_000917500</name>
</gene>
<keyword evidence="1" id="KW-0472">Membrane</keyword>
<feature type="transmembrane region" description="Helical" evidence="1">
    <location>
        <begin position="81"/>
        <end position="100"/>
    </location>
</feature>
<evidence type="ECO:0000256" key="1">
    <source>
        <dbReference type="SAM" id="Phobius"/>
    </source>
</evidence>
<evidence type="ECO:0000313" key="3">
    <source>
        <dbReference type="Proteomes" id="UP000660262"/>
    </source>
</evidence>
<keyword evidence="1" id="KW-1133">Transmembrane helix</keyword>
<protein>
    <submittedName>
        <fullName evidence="2">Uncharacterized protein</fullName>
    </submittedName>
</protein>
<keyword evidence="3" id="KW-1185">Reference proteome</keyword>
<name>A0A830HTE4_9CHLO</name>
<dbReference type="EMBL" id="BNJQ01000029">
    <property type="protein sequence ID" value="GHP10444.1"/>
    <property type="molecule type" value="Genomic_DNA"/>
</dbReference>
<keyword evidence="1" id="KW-0812">Transmembrane</keyword>
<evidence type="ECO:0000313" key="2">
    <source>
        <dbReference type="EMBL" id="GHP10444.1"/>
    </source>
</evidence>
<sequence>MPANAAAANSATTTTPYSGGITDKLREWAAMVTYAAHNPKEAWTAAREDFDTSGTVNETSWKQARALTATALRLMLRNVRALVQVSLMWFVLNVLFSLPFTTLSAMIEPTTSDFGAAAAAAATDLPSEGFSLSMSAADAQAEALMEMRAREVGSAMARGPAAAGAAQPTTPMGQLLQMVTQLIDWVTQAGGRASTVIVMWLDPTAGAVVRRSETPTGPAGRGAMHAGTHAGKGRVLTVFGGSTAREVAVAASPTTGPSPRRQWDVACHSFLRSWKKLGAITETEALYNLELLGLGIASLPVATLPWTLKRVAGTALSQVVTALKPELTGRSAITHSRKMMRGSRRALVMALPMTVICATLCCIVGATVISVVASCAVGTAAGYILGIGTADGIGATLGVFGVLAGSVVRATPFIAMRALLYAAWARNGGASTQQPLSTSAA</sequence>
<accession>A0A830HTE4</accession>
<comment type="caution">
    <text evidence="2">The sequence shown here is derived from an EMBL/GenBank/DDBJ whole genome shotgun (WGS) entry which is preliminary data.</text>
</comment>
<dbReference type="Proteomes" id="UP000660262">
    <property type="component" value="Unassembled WGS sequence"/>
</dbReference>
<feature type="transmembrane region" description="Helical" evidence="1">
    <location>
        <begin position="346"/>
        <end position="371"/>
    </location>
</feature>